<sequence>MPVELSPATASLAGGAPEGAADLLRQMWRIRLFENTVMDLFTRGLVRGSTHLCQGQEAVSVGACAALRPSDTMTCTYRGHGAVIAKGAPLDACFGEILGRAGGLCGGKGGSMHLTDVSVGALGSNAIVGAHLPISVGAALTSSYHGRGDVSVAIFGDGATNIGAFHESLNMASVWRLPVVFLIENNQYGEYSPLRSTTPIDRLADRAAGYGMPGEYVDGNDVVAVHAVMEAAVARARVGQGPTLIEADTYRQVGHSRSDPATYRPAGELDRWLARDPITLLSDAMRAGGAHPPPEDVEREAAAEVDAALRRAMDMPEPDPASRLRDVYGAAA</sequence>
<comment type="cofactor">
    <cofactor evidence="1">
        <name>thiamine diphosphate</name>
        <dbReference type="ChEBI" id="CHEBI:58937"/>
    </cofactor>
</comment>
<evidence type="ECO:0000256" key="1">
    <source>
        <dbReference type="ARBA" id="ARBA00001964"/>
    </source>
</evidence>
<feature type="region of interest" description="Disordered" evidence="4">
    <location>
        <begin position="311"/>
        <end position="332"/>
    </location>
</feature>
<gene>
    <name evidence="6" type="ORF">Asi02nite_39480</name>
</gene>
<keyword evidence="3" id="KW-0786">Thiamine pyrophosphate</keyword>
<evidence type="ECO:0000259" key="5">
    <source>
        <dbReference type="Pfam" id="PF00676"/>
    </source>
</evidence>
<evidence type="ECO:0000256" key="3">
    <source>
        <dbReference type="ARBA" id="ARBA00023052"/>
    </source>
</evidence>
<proteinExistence type="predicted"/>
<dbReference type="InterPro" id="IPR001017">
    <property type="entry name" value="DH_E1"/>
</dbReference>
<organism evidence="6 7">
    <name type="scientific">Asanoa siamensis</name>
    <dbReference type="NCBI Taxonomy" id="926357"/>
    <lineage>
        <taxon>Bacteria</taxon>
        <taxon>Bacillati</taxon>
        <taxon>Actinomycetota</taxon>
        <taxon>Actinomycetes</taxon>
        <taxon>Micromonosporales</taxon>
        <taxon>Micromonosporaceae</taxon>
        <taxon>Asanoa</taxon>
    </lineage>
</organism>
<evidence type="ECO:0000256" key="2">
    <source>
        <dbReference type="ARBA" id="ARBA00023002"/>
    </source>
</evidence>
<feature type="compositionally biased region" description="Basic and acidic residues" evidence="4">
    <location>
        <begin position="311"/>
        <end position="326"/>
    </location>
</feature>
<feature type="domain" description="Dehydrogenase E1 component" evidence="5">
    <location>
        <begin position="26"/>
        <end position="320"/>
    </location>
</feature>
<name>A0ABQ4CT22_9ACTN</name>
<dbReference type="Pfam" id="PF00676">
    <property type="entry name" value="E1_dh"/>
    <property type="match status" value="1"/>
</dbReference>
<dbReference type="Proteomes" id="UP000604117">
    <property type="component" value="Unassembled WGS sequence"/>
</dbReference>
<protein>
    <submittedName>
        <fullName evidence="6">Acetoin:2,6-dichlorophenolindophenol oxidoreductase subunit alpha</fullName>
    </submittedName>
</protein>
<dbReference type="Gene3D" id="3.40.50.970">
    <property type="match status" value="1"/>
</dbReference>
<dbReference type="PANTHER" id="PTHR11516">
    <property type="entry name" value="PYRUVATE DEHYDROGENASE E1 COMPONENT, ALPHA SUBUNIT BACTERIAL AND ORGANELLAR"/>
    <property type="match status" value="1"/>
</dbReference>
<dbReference type="InterPro" id="IPR029061">
    <property type="entry name" value="THDP-binding"/>
</dbReference>
<evidence type="ECO:0000313" key="6">
    <source>
        <dbReference type="EMBL" id="GIF74430.1"/>
    </source>
</evidence>
<dbReference type="InterPro" id="IPR050642">
    <property type="entry name" value="PDH_E1_Alpha_Subunit"/>
</dbReference>
<keyword evidence="2" id="KW-0560">Oxidoreductase</keyword>
<keyword evidence="7" id="KW-1185">Reference proteome</keyword>
<reference evidence="6 7" key="1">
    <citation type="submission" date="2021-01" db="EMBL/GenBank/DDBJ databases">
        <title>Whole genome shotgun sequence of Asanoa siamensis NBRC 107932.</title>
        <authorList>
            <person name="Komaki H."/>
            <person name="Tamura T."/>
        </authorList>
    </citation>
    <scope>NUCLEOTIDE SEQUENCE [LARGE SCALE GENOMIC DNA]</scope>
    <source>
        <strain evidence="6 7">NBRC 107932</strain>
    </source>
</reference>
<evidence type="ECO:0000256" key="4">
    <source>
        <dbReference type="SAM" id="MobiDB-lite"/>
    </source>
</evidence>
<dbReference type="SUPFAM" id="SSF52518">
    <property type="entry name" value="Thiamin diphosphate-binding fold (THDP-binding)"/>
    <property type="match status" value="1"/>
</dbReference>
<evidence type="ECO:0000313" key="7">
    <source>
        <dbReference type="Proteomes" id="UP000604117"/>
    </source>
</evidence>
<accession>A0ABQ4CT22</accession>
<dbReference type="PANTHER" id="PTHR11516:SF60">
    <property type="entry name" value="PYRUVATE DEHYDROGENASE E1 COMPONENT SUBUNIT ALPHA"/>
    <property type="match status" value="1"/>
</dbReference>
<comment type="caution">
    <text evidence="6">The sequence shown here is derived from an EMBL/GenBank/DDBJ whole genome shotgun (WGS) entry which is preliminary data.</text>
</comment>
<dbReference type="EMBL" id="BONE01000031">
    <property type="protein sequence ID" value="GIF74430.1"/>
    <property type="molecule type" value="Genomic_DNA"/>
</dbReference>
<dbReference type="RefSeq" id="WP_203714988.1">
    <property type="nucleotide sequence ID" value="NZ_BONE01000031.1"/>
</dbReference>
<dbReference type="CDD" id="cd02000">
    <property type="entry name" value="TPP_E1_PDC_ADC_BCADC"/>
    <property type="match status" value="1"/>
</dbReference>